<keyword evidence="4" id="KW-1185">Reference proteome</keyword>
<dbReference type="InterPro" id="IPR011990">
    <property type="entry name" value="TPR-like_helical_dom_sf"/>
</dbReference>
<sequence length="876" mass="97069">MMPKVFGCGYGACIVAAPNAARIAWMENYLVVSSSPLSGPCLPSPNQIAHGPLCHYMLLFAGTILHRVLMGDVSLPLVDDQPLQGSQSCTMSDARMSGTSTPGQDSGADGRAGSQYHMQRGGPLLEECPSPRGLYGVTMDIKDVSGLSGYDIVFKQATIASERAKRRKGQKVSDHPSLDQLTLQFMMRLQLSNCYSEPSENTFATSQVPEPYLPCSKPMSKLRPMMISDMTLETHHRGYMTLLRVRTPPQRLTAVMAIVEDEQGTAVLLQLYHQPEELHVPVEEILQPGSLCIVKEPFFKCATDGSYSLRVDHLSDIHWLRGSEQCVPPEWRSATLYLEGSTAFRMAGNEAVEKQEWAKAHKLYSIAIEASPGTAEAQSAHLNRSLVNLRLGRPEQALSDAAQCRNNAPLTEKRLFREARALYELGSFAQCLQVLHELAKSYSENSAAKREVDRTKARLQEVDTGKYSFNRMYKLSRSTPPLVDCATFSAAVRVGRSPGRGMGLFTTRRIAAGELLLCEKAFAYSYADDVDGQCRILMNMSTKRVTVGAQAQLLTECLQKLYHNAQMSRPFRTLYHGSYKSDSASESDGFPVVDTFLAEKIISLNAFGAPRSSLATFKTSMSKPTSAKESDRCFSTCGIWLLASRINHSCLSNCRRSFIGDMQIIRAARNMEAGTELFFCYRQPMPFESYDEAQKKLDNWSFVCHCQLCRERKETTRLALQRRKAAYTSLQRYLNGPRGTDVAKALKGIESMAETYALTNTIRLELWDPYFALGASFLLAGKAADAVKMTIKGLEALGYSITASPPIGDAKHPKLEVKSWGQTNDYTPWAFLNLFKAYKTLAPGLCVAAKLLVETSYSIVVGEKDTVLDIFPELNL</sequence>
<feature type="region of interest" description="Disordered" evidence="1">
    <location>
        <begin position="86"/>
        <end position="123"/>
    </location>
</feature>
<protein>
    <recommendedName>
        <fullName evidence="2">SET domain-containing protein</fullName>
    </recommendedName>
</protein>
<dbReference type="Pfam" id="PF00856">
    <property type="entry name" value="SET"/>
    <property type="match status" value="1"/>
</dbReference>
<evidence type="ECO:0000313" key="4">
    <source>
        <dbReference type="Proteomes" id="UP001287286"/>
    </source>
</evidence>
<dbReference type="InterPro" id="IPR046341">
    <property type="entry name" value="SET_dom_sf"/>
</dbReference>
<dbReference type="InterPro" id="IPR053209">
    <property type="entry name" value="Gramillin-biosynth_MTr"/>
</dbReference>
<dbReference type="Gene3D" id="2.170.270.10">
    <property type="entry name" value="SET domain"/>
    <property type="match status" value="1"/>
</dbReference>
<dbReference type="SUPFAM" id="SSF82199">
    <property type="entry name" value="SET domain"/>
    <property type="match status" value="1"/>
</dbReference>
<dbReference type="EMBL" id="JAWRVI010000173">
    <property type="protein sequence ID" value="KAK4073070.1"/>
    <property type="molecule type" value="Genomic_DNA"/>
</dbReference>
<dbReference type="SMART" id="SM00317">
    <property type="entry name" value="SET"/>
    <property type="match status" value="1"/>
</dbReference>
<comment type="caution">
    <text evidence="3">The sequence shown here is derived from an EMBL/GenBank/DDBJ whole genome shotgun (WGS) entry which is preliminary data.</text>
</comment>
<evidence type="ECO:0000259" key="2">
    <source>
        <dbReference type="PROSITE" id="PS50280"/>
    </source>
</evidence>
<feature type="compositionally biased region" description="Polar residues" evidence="1">
    <location>
        <begin position="86"/>
        <end position="104"/>
    </location>
</feature>
<name>A0ABR0BEV0_PURLI</name>
<dbReference type="PANTHER" id="PTHR47643:SF2">
    <property type="entry name" value="TPR DOMAIN PROTEIN (AFU_ORTHOLOGUE AFUA_5G12710)"/>
    <property type="match status" value="1"/>
</dbReference>
<dbReference type="PANTHER" id="PTHR47643">
    <property type="entry name" value="TPR DOMAIN PROTEIN (AFU_ORTHOLOGUE AFUA_5G12710)"/>
    <property type="match status" value="1"/>
</dbReference>
<reference evidence="3 4" key="1">
    <citation type="journal article" date="2024" name="Microbiol. Resour. Announc.">
        <title>Genome annotations for the ascomycete fungi Trichoderma harzianum, Trichoderma aggressivum, and Purpureocillium lilacinum.</title>
        <authorList>
            <person name="Beijen E.P.W."/>
            <person name="Ohm R.A."/>
        </authorList>
    </citation>
    <scope>NUCLEOTIDE SEQUENCE [LARGE SCALE GENOMIC DNA]</scope>
    <source>
        <strain evidence="3 4">CBS 150709</strain>
    </source>
</reference>
<organism evidence="3 4">
    <name type="scientific">Purpureocillium lilacinum</name>
    <name type="common">Paecilomyces lilacinus</name>
    <dbReference type="NCBI Taxonomy" id="33203"/>
    <lineage>
        <taxon>Eukaryota</taxon>
        <taxon>Fungi</taxon>
        <taxon>Dikarya</taxon>
        <taxon>Ascomycota</taxon>
        <taxon>Pezizomycotina</taxon>
        <taxon>Sordariomycetes</taxon>
        <taxon>Hypocreomycetidae</taxon>
        <taxon>Hypocreales</taxon>
        <taxon>Ophiocordycipitaceae</taxon>
        <taxon>Purpureocillium</taxon>
    </lineage>
</organism>
<dbReference type="SUPFAM" id="SSF48452">
    <property type="entry name" value="TPR-like"/>
    <property type="match status" value="1"/>
</dbReference>
<dbReference type="Proteomes" id="UP001287286">
    <property type="component" value="Unassembled WGS sequence"/>
</dbReference>
<dbReference type="PROSITE" id="PS50280">
    <property type="entry name" value="SET"/>
    <property type="match status" value="1"/>
</dbReference>
<dbReference type="Gene3D" id="1.25.40.10">
    <property type="entry name" value="Tetratricopeptide repeat domain"/>
    <property type="match status" value="1"/>
</dbReference>
<proteinExistence type="predicted"/>
<evidence type="ECO:0000256" key="1">
    <source>
        <dbReference type="SAM" id="MobiDB-lite"/>
    </source>
</evidence>
<evidence type="ECO:0000313" key="3">
    <source>
        <dbReference type="EMBL" id="KAK4073070.1"/>
    </source>
</evidence>
<accession>A0ABR0BEV0</accession>
<dbReference type="InterPro" id="IPR001214">
    <property type="entry name" value="SET_dom"/>
</dbReference>
<gene>
    <name evidence="3" type="ORF">Purlil1_13158</name>
</gene>
<feature type="domain" description="SET" evidence="2">
    <location>
        <begin position="490"/>
        <end position="682"/>
    </location>
</feature>